<accession>A0A0A8ZYW8</accession>
<organism evidence="1">
    <name type="scientific">Arundo donax</name>
    <name type="common">Giant reed</name>
    <name type="synonym">Donax arundinaceus</name>
    <dbReference type="NCBI Taxonomy" id="35708"/>
    <lineage>
        <taxon>Eukaryota</taxon>
        <taxon>Viridiplantae</taxon>
        <taxon>Streptophyta</taxon>
        <taxon>Embryophyta</taxon>
        <taxon>Tracheophyta</taxon>
        <taxon>Spermatophyta</taxon>
        <taxon>Magnoliopsida</taxon>
        <taxon>Liliopsida</taxon>
        <taxon>Poales</taxon>
        <taxon>Poaceae</taxon>
        <taxon>PACMAD clade</taxon>
        <taxon>Arundinoideae</taxon>
        <taxon>Arundineae</taxon>
        <taxon>Arundo</taxon>
    </lineage>
</organism>
<protein>
    <submittedName>
        <fullName evidence="1">Uncharacterized protein</fullName>
    </submittedName>
</protein>
<name>A0A0A8ZYW8_ARUDO</name>
<dbReference type="EMBL" id="GBRH01253874">
    <property type="protein sequence ID" value="JAD44021.1"/>
    <property type="molecule type" value="Transcribed_RNA"/>
</dbReference>
<reference evidence="1" key="1">
    <citation type="submission" date="2014-09" db="EMBL/GenBank/DDBJ databases">
        <authorList>
            <person name="Magalhaes I.L.F."/>
            <person name="Oliveira U."/>
            <person name="Santos F.R."/>
            <person name="Vidigal T.H.D.A."/>
            <person name="Brescovit A.D."/>
            <person name="Santos A.J."/>
        </authorList>
    </citation>
    <scope>NUCLEOTIDE SEQUENCE</scope>
    <source>
        <tissue evidence="1">Shoot tissue taken approximately 20 cm above the soil surface</tissue>
    </source>
</reference>
<reference evidence="1" key="2">
    <citation type="journal article" date="2015" name="Data Brief">
        <title>Shoot transcriptome of the giant reed, Arundo donax.</title>
        <authorList>
            <person name="Barrero R.A."/>
            <person name="Guerrero F.D."/>
            <person name="Moolhuijzen P."/>
            <person name="Goolsby J.A."/>
            <person name="Tidwell J."/>
            <person name="Bellgard S.E."/>
            <person name="Bellgard M.I."/>
        </authorList>
    </citation>
    <scope>NUCLEOTIDE SEQUENCE</scope>
    <source>
        <tissue evidence="1">Shoot tissue taken approximately 20 cm above the soil surface</tissue>
    </source>
</reference>
<evidence type="ECO:0000313" key="1">
    <source>
        <dbReference type="EMBL" id="JAD44021.1"/>
    </source>
</evidence>
<sequence>MQMSELIVTQITK</sequence>
<proteinExistence type="predicted"/>